<dbReference type="RefSeq" id="WP_272101863.1">
    <property type="nucleotide sequence ID" value="NZ_JAQNDK010000005.1"/>
</dbReference>
<dbReference type="EMBL" id="JAQNDK010000005">
    <property type="protein sequence ID" value="MDC0683705.1"/>
    <property type="molecule type" value="Genomic_DNA"/>
</dbReference>
<keyword evidence="1" id="KW-0472">Membrane</keyword>
<proteinExistence type="predicted"/>
<gene>
    <name evidence="2" type="ORF">POL72_38615</name>
</gene>
<comment type="caution">
    <text evidence="2">The sequence shown here is derived from an EMBL/GenBank/DDBJ whole genome shotgun (WGS) entry which is preliminary data.</text>
</comment>
<sequence>MVSRRLARLARLDAALRVLAALVGTLPLAVLASVCLARFAPFAESTRAALGFSLVVPLWLAAMCFAFLARSAARAWGVCAALGAVLLALAYVVPQ</sequence>
<feature type="transmembrane region" description="Helical" evidence="1">
    <location>
        <begin position="75"/>
        <end position="93"/>
    </location>
</feature>
<feature type="transmembrane region" description="Helical" evidence="1">
    <location>
        <begin position="47"/>
        <end position="68"/>
    </location>
</feature>
<evidence type="ECO:0008006" key="4">
    <source>
        <dbReference type="Google" id="ProtNLM"/>
    </source>
</evidence>
<keyword evidence="1" id="KW-0812">Transmembrane</keyword>
<organism evidence="2 3">
    <name type="scientific">Sorangium atrum</name>
    <dbReference type="NCBI Taxonomy" id="2995308"/>
    <lineage>
        <taxon>Bacteria</taxon>
        <taxon>Pseudomonadati</taxon>
        <taxon>Myxococcota</taxon>
        <taxon>Polyangia</taxon>
        <taxon>Polyangiales</taxon>
        <taxon>Polyangiaceae</taxon>
        <taxon>Sorangium</taxon>
    </lineage>
</organism>
<name>A0ABT5CBF2_9BACT</name>
<dbReference type="Proteomes" id="UP001217485">
    <property type="component" value="Unassembled WGS sequence"/>
</dbReference>
<reference evidence="2 3" key="1">
    <citation type="submission" date="2023-01" db="EMBL/GenBank/DDBJ databases">
        <title>Minimal conservation of predation-associated metabolite biosynthetic gene clusters underscores biosynthetic potential of Myxococcota including descriptions for ten novel species: Archangium lansinium sp. nov., Myxococcus landrumus sp. nov., Nannocystis bai.</title>
        <authorList>
            <person name="Ahearne A."/>
            <person name="Stevens C."/>
            <person name="Dowd S."/>
        </authorList>
    </citation>
    <scope>NUCLEOTIDE SEQUENCE [LARGE SCALE GENOMIC DNA]</scope>
    <source>
        <strain evidence="2 3">WIWO2</strain>
    </source>
</reference>
<keyword evidence="3" id="KW-1185">Reference proteome</keyword>
<accession>A0ABT5CBF2</accession>
<evidence type="ECO:0000313" key="2">
    <source>
        <dbReference type="EMBL" id="MDC0683705.1"/>
    </source>
</evidence>
<evidence type="ECO:0000256" key="1">
    <source>
        <dbReference type="SAM" id="Phobius"/>
    </source>
</evidence>
<keyword evidence="1" id="KW-1133">Transmembrane helix</keyword>
<protein>
    <recommendedName>
        <fullName evidence="4">Iron uptake protein</fullName>
    </recommendedName>
</protein>
<evidence type="ECO:0000313" key="3">
    <source>
        <dbReference type="Proteomes" id="UP001217485"/>
    </source>
</evidence>